<gene>
    <name evidence="4" type="ORF">H9Q16_17975</name>
</gene>
<keyword evidence="5" id="KW-1185">Reference proteome</keyword>
<dbReference type="PROSITE" id="PS01173">
    <property type="entry name" value="LIPASE_GDXG_HIS"/>
    <property type="match status" value="1"/>
</dbReference>
<protein>
    <submittedName>
        <fullName evidence="4">Alpha/beta hydrolase</fullName>
    </submittedName>
</protein>
<evidence type="ECO:0000259" key="3">
    <source>
        <dbReference type="Pfam" id="PF07859"/>
    </source>
</evidence>
<dbReference type="InterPro" id="IPR050300">
    <property type="entry name" value="GDXG_lipolytic_enzyme"/>
</dbReference>
<dbReference type="AlphaFoldDB" id="A0A927HGT4"/>
<dbReference type="Pfam" id="PF07859">
    <property type="entry name" value="Abhydrolase_3"/>
    <property type="match status" value="1"/>
</dbReference>
<dbReference type="Gene3D" id="3.40.50.1820">
    <property type="entry name" value="alpha/beta hydrolase"/>
    <property type="match status" value="1"/>
</dbReference>
<dbReference type="SUPFAM" id="SSF53474">
    <property type="entry name" value="alpha/beta-Hydrolases"/>
    <property type="match status" value="1"/>
</dbReference>
<proteinExistence type="inferred from homology"/>
<dbReference type="InterPro" id="IPR029058">
    <property type="entry name" value="AB_hydrolase_fold"/>
</dbReference>
<dbReference type="GO" id="GO:0016787">
    <property type="term" value="F:hydrolase activity"/>
    <property type="evidence" value="ECO:0007669"/>
    <property type="project" value="UniProtKB-KW"/>
</dbReference>
<dbReference type="PANTHER" id="PTHR48081:SF8">
    <property type="entry name" value="ALPHA_BETA HYDROLASE FOLD-3 DOMAIN-CONTAINING PROTEIN-RELATED"/>
    <property type="match status" value="1"/>
</dbReference>
<dbReference type="EMBL" id="JACTAG010000003">
    <property type="protein sequence ID" value="MBD3665828.1"/>
    <property type="molecule type" value="Genomic_DNA"/>
</dbReference>
<organism evidence="4 5">
    <name type="scientific">Sulfitobacter aestuariivivens</name>
    <dbReference type="NCBI Taxonomy" id="2766981"/>
    <lineage>
        <taxon>Bacteria</taxon>
        <taxon>Pseudomonadati</taxon>
        <taxon>Pseudomonadota</taxon>
        <taxon>Alphaproteobacteria</taxon>
        <taxon>Rhodobacterales</taxon>
        <taxon>Roseobacteraceae</taxon>
        <taxon>Sulfitobacter</taxon>
    </lineage>
</organism>
<sequence length="307" mass="33632">MSLLRPVLNTYLRLTERRHMARSTPQGLRVSFERKARLLFHAPRGTQQQWIRLQAGQRLVHALDIVPRVHSSDIVILYIHGGGFVFGSPRTHAAMVAQLARRLGARAVLPKYRLAPEAPYPAAAEDVRAAWKGLRATGVPAYNIFIGGDSAGGALALGLMSELAREGDAMPAGVFCFSPLADLTYSGKSFAANAQREAILPPERAGEMTRHYLAGHAADDPKVSPLFADFIGAAPLWLTVGDSEILCDDARGIAQRVRDQGGDVTFVEERDLPHVWPLFHNILPEARHTLNTLAAWITQRRASQGEN</sequence>
<name>A0A927HGT4_9RHOB</name>
<comment type="similarity">
    <text evidence="1">Belongs to the 'GDXG' lipolytic enzyme family.</text>
</comment>
<accession>A0A927HGT4</accession>
<evidence type="ECO:0000313" key="5">
    <source>
        <dbReference type="Proteomes" id="UP000635142"/>
    </source>
</evidence>
<dbReference type="InterPro" id="IPR002168">
    <property type="entry name" value="Lipase_GDXG_HIS_AS"/>
</dbReference>
<feature type="domain" description="Alpha/beta hydrolase fold-3" evidence="3">
    <location>
        <begin position="76"/>
        <end position="276"/>
    </location>
</feature>
<dbReference type="PANTHER" id="PTHR48081">
    <property type="entry name" value="AB HYDROLASE SUPERFAMILY PROTEIN C4A8.06C"/>
    <property type="match status" value="1"/>
</dbReference>
<dbReference type="InterPro" id="IPR013094">
    <property type="entry name" value="AB_hydrolase_3"/>
</dbReference>
<dbReference type="RefSeq" id="WP_191076866.1">
    <property type="nucleotide sequence ID" value="NZ_JACTAG010000003.1"/>
</dbReference>
<evidence type="ECO:0000256" key="2">
    <source>
        <dbReference type="ARBA" id="ARBA00022801"/>
    </source>
</evidence>
<reference evidence="4" key="1">
    <citation type="submission" date="2020-08" db="EMBL/GenBank/DDBJ databases">
        <title>Sulfitobacter aestuariivivens sp. nov., isolated from a tidal flat.</title>
        <authorList>
            <person name="Park S."/>
            <person name="Yoon J.-H."/>
        </authorList>
    </citation>
    <scope>NUCLEOTIDE SEQUENCE</scope>
    <source>
        <strain evidence="4">TSTF-M16</strain>
    </source>
</reference>
<evidence type="ECO:0000256" key="1">
    <source>
        <dbReference type="ARBA" id="ARBA00010515"/>
    </source>
</evidence>
<evidence type="ECO:0000313" key="4">
    <source>
        <dbReference type="EMBL" id="MBD3665828.1"/>
    </source>
</evidence>
<dbReference type="Proteomes" id="UP000635142">
    <property type="component" value="Unassembled WGS sequence"/>
</dbReference>
<comment type="caution">
    <text evidence="4">The sequence shown here is derived from an EMBL/GenBank/DDBJ whole genome shotgun (WGS) entry which is preliminary data.</text>
</comment>
<keyword evidence="2 4" id="KW-0378">Hydrolase</keyword>